<organism evidence="9 10">
    <name type="scientific">Ezakiella coagulans</name>
    <dbReference type="NCBI Taxonomy" id="46507"/>
    <lineage>
        <taxon>Bacteria</taxon>
        <taxon>Bacillati</taxon>
        <taxon>Bacillota</taxon>
        <taxon>Tissierellia</taxon>
        <taxon>Ezakiella</taxon>
    </lineage>
</organism>
<feature type="transmembrane region" description="Helical" evidence="8">
    <location>
        <begin position="49"/>
        <end position="70"/>
    </location>
</feature>
<protein>
    <submittedName>
        <fullName evidence="9">Riboflavin transporter FmnP</fullName>
    </submittedName>
</protein>
<sequence>MNSKTERRVGLSNVKTLTSLAMFAALAYALMVVGRFPIVLFLKYDPKDFVLVICSFMFGIIPATIVTAIVSVIEMVTVSDTGLIGLLMNVVATLAFLIPASYFFYKSKSVKNVVVGLIASTLLMTVVMLLWNWVVTPFYMHVPRSEVVKLLVPAILPFNLIKGFLNSALIAFFYSRILKIKSNVLAQNIEPQEHALRNSLIAAVGLIVLALILYAII</sequence>
<name>A0A2U1E3M5_9FIRM</name>
<comment type="similarity">
    <text evidence="2">Belongs to the prokaryotic riboflavin transporter (P-RFT) (TC 2.A.87) family.</text>
</comment>
<dbReference type="InterPro" id="IPR024529">
    <property type="entry name" value="ECF_trnsprt_substrate-spec"/>
</dbReference>
<keyword evidence="4" id="KW-1003">Cell membrane</keyword>
<evidence type="ECO:0000256" key="6">
    <source>
        <dbReference type="ARBA" id="ARBA00022989"/>
    </source>
</evidence>
<comment type="caution">
    <text evidence="9">The sequence shown here is derived from an EMBL/GenBank/DDBJ whole genome shotgun (WGS) entry which is preliminary data.</text>
</comment>
<evidence type="ECO:0000256" key="5">
    <source>
        <dbReference type="ARBA" id="ARBA00022692"/>
    </source>
</evidence>
<dbReference type="PANTHER" id="PTHR38438:SF1">
    <property type="entry name" value="RIBOFLAVIN TRANSPORTER RIBU"/>
    <property type="match status" value="1"/>
</dbReference>
<dbReference type="Proteomes" id="UP000245793">
    <property type="component" value="Unassembled WGS sequence"/>
</dbReference>
<keyword evidence="3" id="KW-0813">Transport</keyword>
<dbReference type="InterPro" id="IPR025720">
    <property type="entry name" value="RibU"/>
</dbReference>
<reference evidence="9 10" key="1">
    <citation type="submission" date="2018-04" db="EMBL/GenBank/DDBJ databases">
        <title>Genomic Encyclopedia of Type Strains, Phase IV (KMG-IV): sequencing the most valuable type-strain genomes for metagenomic binning, comparative biology and taxonomic classification.</title>
        <authorList>
            <person name="Goeker M."/>
        </authorList>
    </citation>
    <scope>NUCLEOTIDE SEQUENCE [LARGE SCALE GENOMIC DNA]</scope>
    <source>
        <strain evidence="9 10">DSM 20705</strain>
    </source>
</reference>
<comment type="subcellular location">
    <subcellularLocation>
        <location evidence="1">Cell membrane</location>
        <topology evidence="1">Multi-pass membrane protein</topology>
    </subcellularLocation>
</comment>
<feature type="transmembrane region" description="Helical" evidence="8">
    <location>
        <begin position="154"/>
        <end position="174"/>
    </location>
</feature>
<evidence type="ECO:0000256" key="8">
    <source>
        <dbReference type="SAM" id="Phobius"/>
    </source>
</evidence>
<keyword evidence="7 8" id="KW-0472">Membrane</keyword>
<evidence type="ECO:0000313" key="9">
    <source>
        <dbReference type="EMBL" id="PVY94550.1"/>
    </source>
</evidence>
<evidence type="ECO:0000256" key="7">
    <source>
        <dbReference type="ARBA" id="ARBA00023136"/>
    </source>
</evidence>
<dbReference type="GO" id="GO:0005886">
    <property type="term" value="C:plasma membrane"/>
    <property type="evidence" value="ECO:0007669"/>
    <property type="project" value="UniProtKB-SubCell"/>
</dbReference>
<proteinExistence type="inferred from homology"/>
<feature type="transmembrane region" description="Helical" evidence="8">
    <location>
        <begin position="112"/>
        <end position="134"/>
    </location>
</feature>
<dbReference type="EMBL" id="QEKV01000004">
    <property type="protein sequence ID" value="PVY94550.1"/>
    <property type="molecule type" value="Genomic_DNA"/>
</dbReference>
<gene>
    <name evidence="9" type="ORF">C7381_10456</name>
</gene>
<evidence type="ECO:0000256" key="3">
    <source>
        <dbReference type="ARBA" id="ARBA00022448"/>
    </source>
</evidence>
<feature type="transmembrane region" description="Helical" evidence="8">
    <location>
        <begin position="82"/>
        <end position="105"/>
    </location>
</feature>
<keyword evidence="10" id="KW-1185">Reference proteome</keyword>
<dbReference type="Pfam" id="PF12822">
    <property type="entry name" value="ECF_trnsprt"/>
    <property type="match status" value="1"/>
</dbReference>
<keyword evidence="5 8" id="KW-0812">Transmembrane</keyword>
<keyword evidence="6 8" id="KW-1133">Transmembrane helix</keyword>
<evidence type="ECO:0000313" key="10">
    <source>
        <dbReference type="Proteomes" id="UP000245793"/>
    </source>
</evidence>
<dbReference type="RefSeq" id="WP_116479991.1">
    <property type="nucleotide sequence ID" value="NZ_JBKYKF010000001.1"/>
</dbReference>
<evidence type="ECO:0000256" key="1">
    <source>
        <dbReference type="ARBA" id="ARBA00004651"/>
    </source>
</evidence>
<dbReference type="AlphaFoldDB" id="A0A2U1E3M5"/>
<dbReference type="GO" id="GO:0032217">
    <property type="term" value="F:riboflavin transmembrane transporter activity"/>
    <property type="evidence" value="ECO:0007669"/>
    <property type="project" value="InterPro"/>
</dbReference>
<dbReference type="Gene3D" id="1.10.1760.20">
    <property type="match status" value="1"/>
</dbReference>
<dbReference type="PANTHER" id="PTHR38438">
    <property type="entry name" value="RIBOFLAVIN TRANSPORTER RIBU"/>
    <property type="match status" value="1"/>
</dbReference>
<accession>A0A2U1E3M5</accession>
<feature type="transmembrane region" description="Helical" evidence="8">
    <location>
        <begin position="20"/>
        <end position="42"/>
    </location>
</feature>
<feature type="transmembrane region" description="Helical" evidence="8">
    <location>
        <begin position="195"/>
        <end position="216"/>
    </location>
</feature>
<evidence type="ECO:0000256" key="2">
    <source>
        <dbReference type="ARBA" id="ARBA00005540"/>
    </source>
</evidence>
<evidence type="ECO:0000256" key="4">
    <source>
        <dbReference type="ARBA" id="ARBA00022475"/>
    </source>
</evidence>